<dbReference type="EMBL" id="UIGY01000028">
    <property type="protein sequence ID" value="SUZ08735.1"/>
    <property type="molecule type" value="Genomic_DNA"/>
</dbReference>
<feature type="chain" id="PRO_5016887540" evidence="1">
    <location>
        <begin position="22"/>
        <end position="117"/>
    </location>
</feature>
<reference evidence="2" key="1">
    <citation type="submission" date="2018-07" db="EMBL/GenBank/DDBJ databases">
        <authorList>
            <person name="Quirk P.G."/>
            <person name="Krulwich T.A."/>
        </authorList>
    </citation>
    <scope>NUCLEOTIDE SEQUENCE</scope>
    <source>
        <strain evidence="2">96224</strain>
    </source>
</reference>
<sequence length="117" mass="13625">MKFFSPAITATLAGLLQLVTASTKFPYFVCDNGQLFKNSLVQEKALLATQEISDRIYPPVPKRECRKSFTFQLEDEEQVSHRYLVQESEQSPTYLLFQLVGRTWNPCTRYRQLQEPE</sequence>
<dbReference type="AlphaFoldDB" id="A0A381L492"/>
<feature type="signal peptide" evidence="1">
    <location>
        <begin position="1"/>
        <end position="21"/>
    </location>
</feature>
<gene>
    <name evidence="2" type="ORF">BGT96224V2_LOCUS1951</name>
</gene>
<evidence type="ECO:0000256" key="1">
    <source>
        <dbReference type="SAM" id="SignalP"/>
    </source>
</evidence>
<name>A0A381L492_BLUGR</name>
<keyword evidence="1" id="KW-0732">Signal</keyword>
<protein>
    <submittedName>
        <fullName evidence="2">BgtE-20037</fullName>
    </submittedName>
</protein>
<proteinExistence type="predicted"/>
<accession>A0A381L492</accession>
<organism evidence="2">
    <name type="scientific">Blumeria graminis f. sp. tritici 96224</name>
    <dbReference type="NCBI Taxonomy" id="1268274"/>
    <lineage>
        <taxon>Eukaryota</taxon>
        <taxon>Fungi</taxon>
        <taxon>Dikarya</taxon>
        <taxon>Ascomycota</taxon>
        <taxon>Pezizomycotina</taxon>
        <taxon>Leotiomycetes</taxon>
        <taxon>Erysiphales</taxon>
        <taxon>Erysiphaceae</taxon>
        <taxon>Blumeria</taxon>
    </lineage>
</organism>
<evidence type="ECO:0000313" key="2">
    <source>
        <dbReference type="EMBL" id="SUZ08735.1"/>
    </source>
</evidence>